<dbReference type="EMBL" id="QXFX01000478">
    <property type="protein sequence ID" value="KAE9114175.1"/>
    <property type="molecule type" value="Genomic_DNA"/>
</dbReference>
<reference evidence="11 12" key="1">
    <citation type="submission" date="2018-08" db="EMBL/GenBank/DDBJ databases">
        <title>Genomic investigation of the strawberry pathogen Phytophthora fragariae indicates pathogenicity is determined by transcriptional variation in three key races.</title>
        <authorList>
            <person name="Adams T.M."/>
            <person name="Armitage A.D."/>
            <person name="Sobczyk M.K."/>
            <person name="Bates H.J."/>
            <person name="Dunwell J.M."/>
            <person name="Nellist C.F."/>
            <person name="Harrison R.J."/>
        </authorList>
    </citation>
    <scope>NUCLEOTIDE SEQUENCE [LARGE SCALE GENOMIC DNA]</scope>
    <source>
        <strain evidence="9 13">A4</strain>
        <strain evidence="8 14">BC-1</strain>
        <strain evidence="7 18">BC-23</strain>
        <strain evidence="6 12">NOV-27</strain>
        <strain evidence="3 15">NOV-5</strain>
        <strain evidence="4 16">NOV-71</strain>
        <strain evidence="10 19">NOV-77</strain>
        <strain evidence="1 11">NOV-9</strain>
        <strain evidence="5 20">ONT-3</strain>
        <strain evidence="2 17">SCRP245</strain>
    </source>
</reference>
<proteinExistence type="predicted"/>
<evidence type="ECO:0000313" key="8">
    <source>
        <dbReference type="EMBL" id="KAE9257635.1"/>
    </source>
</evidence>
<evidence type="ECO:0000313" key="12">
    <source>
        <dbReference type="Proteomes" id="UP000433483"/>
    </source>
</evidence>
<dbReference type="AlphaFoldDB" id="A0A6A3RYE5"/>
<accession>A0A6A3RYE5</accession>
<gene>
    <name evidence="9" type="ORF">PF001_g17592</name>
    <name evidence="8" type="ORF">PF002_g816</name>
    <name evidence="7" type="ORF">PF004_g7884</name>
    <name evidence="6" type="ORF">PF005_g18522</name>
    <name evidence="3" type="ORF">PF006_g21461</name>
    <name evidence="4" type="ORF">PF007_g10510</name>
    <name evidence="10" type="ORF">PF008_g17748</name>
    <name evidence="1" type="ORF">PF009_g19586</name>
    <name evidence="5" type="ORF">PF010_g9797</name>
    <name evidence="2" type="ORF">PF011_g5636</name>
</gene>
<name>A0A6A3RYE5_9STRA</name>
<dbReference type="Proteomes" id="UP000437068">
    <property type="component" value="Unassembled WGS sequence"/>
</dbReference>
<evidence type="ECO:0000313" key="16">
    <source>
        <dbReference type="Proteomes" id="UP000441208"/>
    </source>
</evidence>
<evidence type="ECO:0000313" key="14">
    <source>
        <dbReference type="Proteomes" id="UP000440367"/>
    </source>
</evidence>
<dbReference type="Proteomes" id="UP000488956">
    <property type="component" value="Unassembled WGS sequence"/>
</dbReference>
<dbReference type="EMBL" id="QXGA01001985">
    <property type="protein sequence ID" value="KAE9106044.1"/>
    <property type="molecule type" value="Genomic_DNA"/>
</dbReference>
<dbReference type="EMBL" id="QXGF01001395">
    <property type="protein sequence ID" value="KAE8930317.1"/>
    <property type="molecule type" value="Genomic_DNA"/>
</dbReference>
<dbReference type="Proteomes" id="UP000440367">
    <property type="component" value="Unassembled WGS sequence"/>
</dbReference>
<dbReference type="EMBL" id="QXFW01000225">
    <property type="protein sequence ID" value="KAE9019896.1"/>
    <property type="molecule type" value="Genomic_DNA"/>
</dbReference>
<dbReference type="EMBL" id="QXGB01001351">
    <property type="protein sequence ID" value="KAE9192279.1"/>
    <property type="molecule type" value="Genomic_DNA"/>
</dbReference>
<keyword evidence="12" id="KW-1185">Reference proteome</keyword>
<evidence type="ECO:0000313" key="3">
    <source>
        <dbReference type="EMBL" id="KAE9106044.1"/>
    </source>
</evidence>
<evidence type="ECO:0000313" key="13">
    <source>
        <dbReference type="Proteomes" id="UP000437068"/>
    </source>
</evidence>
<comment type="caution">
    <text evidence="3">The sequence shown here is derived from an EMBL/GenBank/DDBJ whole genome shotgun (WGS) entry which is preliminary data.</text>
</comment>
<organism evidence="3 15">
    <name type="scientific">Phytophthora fragariae</name>
    <dbReference type="NCBI Taxonomy" id="53985"/>
    <lineage>
        <taxon>Eukaryota</taxon>
        <taxon>Sar</taxon>
        <taxon>Stramenopiles</taxon>
        <taxon>Oomycota</taxon>
        <taxon>Peronosporomycetes</taxon>
        <taxon>Peronosporales</taxon>
        <taxon>Peronosporaceae</taxon>
        <taxon>Phytophthora</taxon>
    </lineage>
</organism>
<sequence>MAGRSAVISPSPLLVGWVLGPRRVGGWIPPCASDGVVTSAGKEAVSPSEVKSA</sequence>
<dbReference type="Proteomes" id="UP000476176">
    <property type="component" value="Unassembled WGS sequence"/>
</dbReference>
<evidence type="ECO:0000313" key="7">
    <source>
        <dbReference type="EMBL" id="KAE9239584.1"/>
    </source>
</evidence>
<dbReference type="EMBL" id="QXFZ01000498">
    <property type="protein sequence ID" value="KAE9114096.1"/>
    <property type="molecule type" value="Genomic_DNA"/>
</dbReference>
<evidence type="ECO:0000313" key="6">
    <source>
        <dbReference type="EMBL" id="KAE9192279.1"/>
    </source>
</evidence>
<evidence type="ECO:0000313" key="20">
    <source>
        <dbReference type="Proteomes" id="UP000488956"/>
    </source>
</evidence>
<evidence type="ECO:0000313" key="9">
    <source>
        <dbReference type="EMBL" id="KAE9294853.1"/>
    </source>
</evidence>
<protein>
    <submittedName>
        <fullName evidence="3">Uncharacterized protein</fullName>
    </submittedName>
</protein>
<dbReference type="Proteomes" id="UP000441208">
    <property type="component" value="Unassembled WGS sequence"/>
</dbReference>
<dbReference type="EMBL" id="QXGD01000018">
    <property type="protein sequence ID" value="KAE9257635.1"/>
    <property type="molecule type" value="Genomic_DNA"/>
</dbReference>
<evidence type="ECO:0000313" key="19">
    <source>
        <dbReference type="Proteomes" id="UP000486351"/>
    </source>
</evidence>
<dbReference type="Proteomes" id="UP000440732">
    <property type="component" value="Unassembled WGS sequence"/>
</dbReference>
<evidence type="ECO:0000313" key="11">
    <source>
        <dbReference type="Proteomes" id="UP000429523"/>
    </source>
</evidence>
<dbReference type="EMBL" id="QXGE01001285">
    <property type="protein sequence ID" value="KAE9294853.1"/>
    <property type="molecule type" value="Genomic_DNA"/>
</dbReference>
<dbReference type="EMBL" id="QXGC01000353">
    <property type="protein sequence ID" value="KAE9239584.1"/>
    <property type="molecule type" value="Genomic_DNA"/>
</dbReference>
<evidence type="ECO:0000313" key="10">
    <source>
        <dbReference type="EMBL" id="KAE9321744.1"/>
    </source>
</evidence>
<dbReference type="Proteomes" id="UP000486351">
    <property type="component" value="Unassembled WGS sequence"/>
</dbReference>
<dbReference type="Proteomes" id="UP000429523">
    <property type="component" value="Unassembled WGS sequence"/>
</dbReference>
<evidence type="ECO:0000313" key="1">
    <source>
        <dbReference type="EMBL" id="KAE8930317.1"/>
    </source>
</evidence>
<evidence type="ECO:0000313" key="4">
    <source>
        <dbReference type="EMBL" id="KAE9114096.1"/>
    </source>
</evidence>
<dbReference type="Proteomes" id="UP000433483">
    <property type="component" value="Unassembled WGS sequence"/>
</dbReference>
<evidence type="ECO:0000313" key="18">
    <source>
        <dbReference type="Proteomes" id="UP000476176"/>
    </source>
</evidence>
<evidence type="ECO:0000313" key="17">
    <source>
        <dbReference type="Proteomes" id="UP000460718"/>
    </source>
</evidence>
<evidence type="ECO:0000313" key="2">
    <source>
        <dbReference type="EMBL" id="KAE9019896.1"/>
    </source>
</evidence>
<dbReference type="Proteomes" id="UP000460718">
    <property type="component" value="Unassembled WGS sequence"/>
</dbReference>
<evidence type="ECO:0000313" key="5">
    <source>
        <dbReference type="EMBL" id="KAE9114175.1"/>
    </source>
</evidence>
<dbReference type="EMBL" id="QXFY01001302">
    <property type="protein sequence ID" value="KAE9321744.1"/>
    <property type="molecule type" value="Genomic_DNA"/>
</dbReference>
<evidence type="ECO:0000313" key="15">
    <source>
        <dbReference type="Proteomes" id="UP000440732"/>
    </source>
</evidence>